<feature type="compositionally biased region" description="Polar residues" evidence="3">
    <location>
        <begin position="1028"/>
        <end position="1038"/>
    </location>
</feature>
<comment type="caution">
    <text evidence="5">The sequence shown here is derived from an EMBL/GenBank/DDBJ whole genome shotgun (WGS) entry which is preliminary data.</text>
</comment>
<keyword evidence="6" id="KW-1185">Reference proteome</keyword>
<feature type="region of interest" description="Disordered" evidence="3">
    <location>
        <begin position="879"/>
        <end position="911"/>
    </location>
</feature>
<feature type="compositionally biased region" description="Low complexity" evidence="3">
    <location>
        <begin position="1051"/>
        <end position="1062"/>
    </location>
</feature>
<evidence type="ECO:0000256" key="2">
    <source>
        <dbReference type="SAM" id="Coils"/>
    </source>
</evidence>
<sequence length="1110" mass="125209">MPLKNVFKFLQPKNSSTLLHARQCHRKQHIENNVPPGRRNFAVPLAQSETFTDNECSENKEQQQPLQKQQRGIWKKSNLLKYNKADDEDEGIMSEVETSCTSGMRSKRNSRCRTSSGNYTNMLVNPYGNFNDVGCDSRQVFLQFKDETKRATLPDDLRYLDDIRELFLHTFSDSISRDYVTSSFVKIYIQNPGKEGLFYELDDLSDINEGSILKLHEQSRGIPADGSEHGVTFASDHRESLSNPTALTVFHSSNPLSSSPYCSGIKKEMRSNYYSESELEGDYRLRKSSSMGMYNFGIEGYSSNRLGSNISAAYRNPMSRYGTSKAVPPNLVRKYVSSTINLSKPDVYLREDCLPPAMILQNRRPSPFGHSGTLPNKPGILNYPYSEKSFSSDRSDSLSRSGSVTPIIDEETKVRMFNMEKQLTNLSNLVHSALVGKGVQDAVCKDWDMLRRELVNGGRDDTSDSGSTSRFSDIGSDKLCTISHEKDKTLLEGSSSSNNLEKSKAYLTCNGKRMLKSAHQNVQKLQREIRELRKMAETNNTYAKNLVRDMSERIKVILNTNKHIQVFAEEARKQRAVQQNALLTERNWADQEERRFQETRKCLENKLVNLEEDIDKLREQVVTGRRKLKMSDVEYFTETLMQIARTAATLKSDFPVLEDRLKWLMSSEMEKVVREEKYELVNFLIFDDGINTDELKIFERRTISYKCRLKAMQKANKYHSYHEEVCWANNVVVLAFENVVVFRLAQVQDSPPKSRNYQFVKSTYSPSRDCSTKFGLNAMTDKTSFDATVPNKFNDEAKKVLPTSVINGTLKKSNPVNSVQDTKKANSFNGDVHVLDSLLEELQTVAHDSATSSTLGRNNNAEKRVGFIDQVKHFPTVKDELSGGTNASSITANGLTSSGGAGGTEGKEESSNKWGWFSNVVRNETLKKVASPSRFFRHHVDENRSRSATPMSVSSEPGARIKQSSVPPPPPPPPPRTSSKNILFEHNASPDSDVEKMATFEELRQQFKLSSGTARGQPLSHSLSSSSVPTRLQSQPIIHTSAVDEEPPRFSKSASSSESINSQDGALNFKMKPPPPPPPPRDRVASIKQQNFDTFLPNNPQTSRWDAMIR</sequence>
<dbReference type="Gene3D" id="1.20.58.1540">
    <property type="entry name" value="Actin interacting protein 3, C-terminal domain"/>
    <property type="match status" value="1"/>
</dbReference>
<feature type="region of interest" description="Disordered" evidence="3">
    <location>
        <begin position="940"/>
        <end position="1084"/>
    </location>
</feature>
<evidence type="ECO:0000256" key="3">
    <source>
        <dbReference type="SAM" id="MobiDB-lite"/>
    </source>
</evidence>
<dbReference type="InterPro" id="IPR051825">
    <property type="entry name" value="SRCIN1"/>
</dbReference>
<feature type="compositionally biased region" description="Polar residues" evidence="3">
    <location>
        <begin position="883"/>
        <end position="896"/>
    </location>
</feature>
<dbReference type="OrthoDB" id="6022652at2759"/>
<feature type="compositionally biased region" description="Polar residues" evidence="3">
    <location>
        <begin position="946"/>
        <end position="955"/>
    </location>
</feature>
<protein>
    <submittedName>
        <fullName evidence="5">Coiled-coil domain-containing protein</fullName>
    </submittedName>
</protein>
<evidence type="ECO:0000313" key="5">
    <source>
        <dbReference type="EMBL" id="KRZ59665.1"/>
    </source>
</evidence>
<dbReference type="InterPro" id="IPR022782">
    <property type="entry name" value="AIP3-like_C"/>
</dbReference>
<feature type="compositionally biased region" description="Pro residues" evidence="3">
    <location>
        <begin position="966"/>
        <end position="976"/>
    </location>
</feature>
<dbReference type="EMBL" id="JYDW01000039">
    <property type="protein sequence ID" value="KRZ59665.1"/>
    <property type="molecule type" value="Genomic_DNA"/>
</dbReference>
<dbReference type="PANTHER" id="PTHR22741">
    <property type="entry name" value="P140CAP/SNIP-RELATED"/>
    <property type="match status" value="1"/>
</dbReference>
<reference evidence="5 6" key="1">
    <citation type="submission" date="2015-05" db="EMBL/GenBank/DDBJ databases">
        <title>Evolution of Trichinella species and genotypes.</title>
        <authorList>
            <person name="Korhonen P.K."/>
            <person name="Edoardo P."/>
            <person name="Giuseppe L.R."/>
            <person name="Gasser R.B."/>
        </authorList>
    </citation>
    <scope>NUCLEOTIDE SEQUENCE [LARGE SCALE GENOMIC DNA]</scope>
    <source>
        <strain evidence="5">ISS10</strain>
    </source>
</reference>
<dbReference type="Pfam" id="PF03915">
    <property type="entry name" value="AIP3"/>
    <property type="match status" value="1"/>
</dbReference>
<evidence type="ECO:0000259" key="4">
    <source>
        <dbReference type="Pfam" id="PF03915"/>
    </source>
</evidence>
<dbReference type="PANTHER" id="PTHR22741:SF10">
    <property type="entry name" value="COILED-COIL DOMAIN-CONTAINING PROTEIN CG32809"/>
    <property type="match status" value="1"/>
</dbReference>
<dbReference type="AlphaFoldDB" id="A0A0V1LJH1"/>
<proteinExistence type="predicted"/>
<feature type="coiled-coil region" evidence="2">
    <location>
        <begin position="593"/>
        <end position="627"/>
    </location>
</feature>
<organism evidence="5 6">
    <name type="scientific">Trichinella nativa</name>
    <dbReference type="NCBI Taxonomy" id="6335"/>
    <lineage>
        <taxon>Eukaryota</taxon>
        <taxon>Metazoa</taxon>
        <taxon>Ecdysozoa</taxon>
        <taxon>Nematoda</taxon>
        <taxon>Enoplea</taxon>
        <taxon>Dorylaimia</taxon>
        <taxon>Trichinellida</taxon>
        <taxon>Trichinellidae</taxon>
        <taxon>Trichinella</taxon>
    </lineage>
</organism>
<feature type="domain" description="Actin interacting protein 3-like C-terminal" evidence="4">
    <location>
        <begin position="141"/>
        <end position="218"/>
    </location>
</feature>
<feature type="compositionally biased region" description="Basic and acidic residues" evidence="3">
    <location>
        <begin position="993"/>
        <end position="1005"/>
    </location>
</feature>
<dbReference type="Proteomes" id="UP000054721">
    <property type="component" value="Unassembled WGS sequence"/>
</dbReference>
<dbReference type="GO" id="GO:0005737">
    <property type="term" value="C:cytoplasm"/>
    <property type="evidence" value="ECO:0007669"/>
    <property type="project" value="TreeGrafter"/>
</dbReference>
<gene>
    <name evidence="5" type="ORF">T02_3328</name>
</gene>
<evidence type="ECO:0000256" key="1">
    <source>
        <dbReference type="ARBA" id="ARBA00023054"/>
    </source>
</evidence>
<name>A0A0V1LJH1_9BILA</name>
<evidence type="ECO:0000313" key="6">
    <source>
        <dbReference type="Proteomes" id="UP000054721"/>
    </source>
</evidence>
<keyword evidence="1 2" id="KW-0175">Coiled coil</keyword>
<accession>A0A0V1LJH1</accession>
<dbReference type="STRING" id="6335.A0A0V1LJH1"/>